<keyword evidence="4 11" id="KW-0808">Transferase</keyword>
<dbReference type="RefSeq" id="WP_186411889.1">
    <property type="nucleotide sequence ID" value="NZ_FLQY01000334.1"/>
</dbReference>
<dbReference type="InterPro" id="IPR035965">
    <property type="entry name" value="PAS-like_dom_sf"/>
</dbReference>
<dbReference type="InterPro" id="IPR001789">
    <property type="entry name" value="Sig_transdc_resp-reg_receiver"/>
</dbReference>
<dbReference type="Pfam" id="PF00072">
    <property type="entry name" value="Response_reg"/>
    <property type="match status" value="1"/>
</dbReference>
<dbReference type="EC" id="2.7.13.3" evidence="2"/>
<dbReference type="CDD" id="cd00130">
    <property type="entry name" value="PAS"/>
    <property type="match status" value="1"/>
</dbReference>
<dbReference type="PROSITE" id="PS50113">
    <property type="entry name" value="PAC"/>
    <property type="match status" value="1"/>
</dbReference>
<dbReference type="Pfam" id="PF00512">
    <property type="entry name" value="HisKA"/>
    <property type="match status" value="1"/>
</dbReference>
<gene>
    <name evidence="11" type="ORF">PROAA_40016</name>
</gene>
<evidence type="ECO:0000259" key="9">
    <source>
        <dbReference type="PROSITE" id="PS50112"/>
    </source>
</evidence>
<dbReference type="SMART" id="SM00387">
    <property type="entry name" value="HATPase_c"/>
    <property type="match status" value="1"/>
</dbReference>
<dbReference type="SMART" id="SM00091">
    <property type="entry name" value="PAS"/>
    <property type="match status" value="1"/>
</dbReference>
<dbReference type="InterPro" id="IPR000700">
    <property type="entry name" value="PAS-assoc_C"/>
</dbReference>
<dbReference type="EMBL" id="FLQY01000334">
    <property type="protein sequence ID" value="SBT10259.1"/>
    <property type="molecule type" value="Genomic_DNA"/>
</dbReference>
<dbReference type="InterPro" id="IPR001610">
    <property type="entry name" value="PAC"/>
</dbReference>
<dbReference type="SMART" id="SM00388">
    <property type="entry name" value="HisKA"/>
    <property type="match status" value="1"/>
</dbReference>
<dbReference type="SUPFAM" id="SSF47384">
    <property type="entry name" value="Homodimeric domain of signal transducing histidine kinase"/>
    <property type="match status" value="1"/>
</dbReference>
<dbReference type="NCBIfam" id="TIGR00229">
    <property type="entry name" value="sensory_box"/>
    <property type="match status" value="1"/>
</dbReference>
<keyword evidence="12" id="KW-1185">Reference proteome</keyword>
<dbReference type="InterPro" id="IPR013767">
    <property type="entry name" value="PAS_fold"/>
</dbReference>
<dbReference type="SUPFAM" id="SSF55874">
    <property type="entry name" value="ATPase domain of HSP90 chaperone/DNA topoisomerase II/histidine kinase"/>
    <property type="match status" value="1"/>
</dbReference>
<dbReference type="PANTHER" id="PTHR43047">
    <property type="entry name" value="TWO-COMPONENT HISTIDINE PROTEIN KINASE"/>
    <property type="match status" value="1"/>
</dbReference>
<dbReference type="Gene3D" id="3.30.450.20">
    <property type="entry name" value="PAS domain"/>
    <property type="match status" value="1"/>
</dbReference>
<keyword evidence="5 11" id="KW-0418">Kinase</keyword>
<evidence type="ECO:0000256" key="6">
    <source>
        <dbReference type="PROSITE-ProRule" id="PRU00169"/>
    </source>
</evidence>
<dbReference type="InterPro" id="IPR036890">
    <property type="entry name" value="HATPase_C_sf"/>
</dbReference>
<dbReference type="Proteomes" id="UP000199600">
    <property type="component" value="Unassembled WGS sequence"/>
</dbReference>
<dbReference type="Gene3D" id="3.30.565.10">
    <property type="entry name" value="Histidine kinase-like ATPase, C-terminal domain"/>
    <property type="match status" value="1"/>
</dbReference>
<proteinExistence type="predicted"/>
<evidence type="ECO:0000256" key="5">
    <source>
        <dbReference type="ARBA" id="ARBA00022777"/>
    </source>
</evidence>
<evidence type="ECO:0000313" key="11">
    <source>
        <dbReference type="EMBL" id="SBT10259.1"/>
    </source>
</evidence>
<feature type="domain" description="Response regulatory" evidence="8">
    <location>
        <begin position="455"/>
        <end position="569"/>
    </location>
</feature>
<dbReference type="Gene3D" id="1.10.287.130">
    <property type="match status" value="1"/>
</dbReference>
<evidence type="ECO:0000256" key="3">
    <source>
        <dbReference type="ARBA" id="ARBA00022553"/>
    </source>
</evidence>
<feature type="domain" description="Histidine kinase" evidence="7">
    <location>
        <begin position="216"/>
        <end position="431"/>
    </location>
</feature>
<sequence>MMNENDRFARQDKFRQPVSVAARSTVIEEHLPEDLTGLSSDEIGEMVLELRAHQIELEMQNENLHRTQAALDASRALYYDLYNLAPVGYCTLSEAGVILEANHRIAALLGTMRGTLIKQPIFRFIHREDQDVFYFHRKRLLESSQPQQCELRMLTVDGTLLWMHLNSNATRDEAGTVMLRITLNDITERKRFEDELVAARKLAEQAVLVKSRFLAAASHDLRQPLQAINLFNDALIGTGLSDEQKQISGHLSQSISSLNELLNVLLDLSKLDAGIIKANPEVIEVEKFFLRCDAEFSPITKRKRLSFRLCFPLKPMAIIADRELLRSLMGNLIFNAIKYTQQGGVLVAIRQRGTKALIQVWDTGIGIPAEHIHSIFEEYFQIENPERVRRRGLGLGLAIVRRQAKLLGTEVACRSRPGKGSVFEFSLPLAVEAQEEVPPQNAIDRAIVDAYKGRRIVVVEDDAMVANAIKLSLESVGMCVAVFQNAEEALSDAETLKADFYVSDYRLPGLDGERFLENILKRSTKPFRAVLLTGDTTPGWIEKARSLRWPVLFKPIDLPQLLTTIQSQAAST</sequence>
<dbReference type="InterPro" id="IPR003661">
    <property type="entry name" value="HisK_dim/P_dom"/>
</dbReference>
<dbReference type="InterPro" id="IPR005467">
    <property type="entry name" value="His_kinase_dom"/>
</dbReference>
<evidence type="ECO:0000259" key="10">
    <source>
        <dbReference type="PROSITE" id="PS50113"/>
    </source>
</evidence>
<evidence type="ECO:0000313" key="12">
    <source>
        <dbReference type="Proteomes" id="UP000199600"/>
    </source>
</evidence>
<evidence type="ECO:0000259" key="7">
    <source>
        <dbReference type="PROSITE" id="PS50109"/>
    </source>
</evidence>
<dbReference type="PANTHER" id="PTHR43047:SF9">
    <property type="entry name" value="HISTIDINE KINASE"/>
    <property type="match status" value="1"/>
</dbReference>
<keyword evidence="3 6" id="KW-0597">Phosphoprotein</keyword>
<dbReference type="InterPro" id="IPR036097">
    <property type="entry name" value="HisK_dim/P_sf"/>
</dbReference>
<dbReference type="GO" id="GO:0009927">
    <property type="term" value="F:histidine phosphotransfer kinase activity"/>
    <property type="evidence" value="ECO:0007669"/>
    <property type="project" value="TreeGrafter"/>
</dbReference>
<dbReference type="SUPFAM" id="SSF52172">
    <property type="entry name" value="CheY-like"/>
    <property type="match status" value="1"/>
</dbReference>
<dbReference type="Pfam" id="PF00989">
    <property type="entry name" value="PAS"/>
    <property type="match status" value="1"/>
</dbReference>
<comment type="catalytic activity">
    <reaction evidence="1">
        <text>ATP + protein L-histidine = ADP + protein N-phospho-L-histidine.</text>
        <dbReference type="EC" id="2.7.13.3"/>
    </reaction>
</comment>
<dbReference type="Gene3D" id="3.40.50.2300">
    <property type="match status" value="1"/>
</dbReference>
<evidence type="ECO:0000256" key="1">
    <source>
        <dbReference type="ARBA" id="ARBA00000085"/>
    </source>
</evidence>
<dbReference type="PROSITE" id="PS50110">
    <property type="entry name" value="RESPONSE_REGULATORY"/>
    <property type="match status" value="1"/>
</dbReference>
<name>A0A1A8XZ76_9RHOO</name>
<dbReference type="CDD" id="cd00082">
    <property type="entry name" value="HisKA"/>
    <property type="match status" value="1"/>
</dbReference>
<protein>
    <recommendedName>
        <fullName evidence="2">histidine kinase</fullName>
        <ecNumber evidence="2">2.7.13.3</ecNumber>
    </recommendedName>
</protein>
<dbReference type="PROSITE" id="PS50109">
    <property type="entry name" value="HIS_KIN"/>
    <property type="match status" value="1"/>
</dbReference>
<dbReference type="SMART" id="SM00448">
    <property type="entry name" value="REC"/>
    <property type="match status" value="1"/>
</dbReference>
<dbReference type="InterPro" id="IPR000014">
    <property type="entry name" value="PAS"/>
</dbReference>
<dbReference type="PROSITE" id="PS50112">
    <property type="entry name" value="PAS"/>
    <property type="match status" value="1"/>
</dbReference>
<dbReference type="Pfam" id="PF02518">
    <property type="entry name" value="HATPase_c"/>
    <property type="match status" value="1"/>
</dbReference>
<dbReference type="GO" id="GO:0006355">
    <property type="term" value="P:regulation of DNA-templated transcription"/>
    <property type="evidence" value="ECO:0007669"/>
    <property type="project" value="InterPro"/>
</dbReference>
<evidence type="ECO:0000259" key="8">
    <source>
        <dbReference type="PROSITE" id="PS50110"/>
    </source>
</evidence>
<accession>A0A1A8XZ76</accession>
<dbReference type="InterPro" id="IPR011006">
    <property type="entry name" value="CheY-like_superfamily"/>
</dbReference>
<evidence type="ECO:0000256" key="2">
    <source>
        <dbReference type="ARBA" id="ARBA00012438"/>
    </source>
</evidence>
<evidence type="ECO:0000256" key="4">
    <source>
        <dbReference type="ARBA" id="ARBA00022679"/>
    </source>
</evidence>
<feature type="domain" description="PAS" evidence="9">
    <location>
        <begin position="74"/>
        <end position="144"/>
    </location>
</feature>
<dbReference type="GO" id="GO:0005886">
    <property type="term" value="C:plasma membrane"/>
    <property type="evidence" value="ECO:0007669"/>
    <property type="project" value="TreeGrafter"/>
</dbReference>
<dbReference type="InterPro" id="IPR003594">
    <property type="entry name" value="HATPase_dom"/>
</dbReference>
<feature type="domain" description="PAC" evidence="10">
    <location>
        <begin position="147"/>
        <end position="198"/>
    </location>
</feature>
<dbReference type="SMART" id="SM00086">
    <property type="entry name" value="PAC"/>
    <property type="match status" value="1"/>
</dbReference>
<organism evidence="11 12">
    <name type="scientific">Candidatus Propionivibrio aalborgensis</name>
    <dbReference type="NCBI Taxonomy" id="1860101"/>
    <lineage>
        <taxon>Bacteria</taxon>
        <taxon>Pseudomonadati</taxon>
        <taxon>Pseudomonadota</taxon>
        <taxon>Betaproteobacteria</taxon>
        <taxon>Rhodocyclales</taxon>
        <taxon>Rhodocyclaceae</taxon>
        <taxon>Propionivibrio</taxon>
    </lineage>
</organism>
<dbReference type="SUPFAM" id="SSF55785">
    <property type="entry name" value="PYP-like sensor domain (PAS domain)"/>
    <property type="match status" value="1"/>
</dbReference>
<dbReference type="InterPro" id="IPR004358">
    <property type="entry name" value="Sig_transdc_His_kin-like_C"/>
</dbReference>
<reference evidence="11 12" key="1">
    <citation type="submission" date="2016-06" db="EMBL/GenBank/DDBJ databases">
        <authorList>
            <person name="Kjaerup R.B."/>
            <person name="Dalgaard T.S."/>
            <person name="Juul-Madsen H.R."/>
        </authorList>
    </citation>
    <scope>NUCLEOTIDE SEQUENCE [LARGE SCALE GENOMIC DNA]</scope>
    <source>
        <strain evidence="11">2</strain>
    </source>
</reference>
<dbReference type="GO" id="GO:0000155">
    <property type="term" value="F:phosphorelay sensor kinase activity"/>
    <property type="evidence" value="ECO:0007669"/>
    <property type="project" value="InterPro"/>
</dbReference>
<dbReference type="AlphaFoldDB" id="A0A1A8XZ76"/>
<feature type="modified residue" description="4-aspartylphosphate" evidence="6">
    <location>
        <position position="504"/>
    </location>
</feature>
<dbReference type="PRINTS" id="PR00344">
    <property type="entry name" value="BCTRLSENSOR"/>
</dbReference>